<accession>A0A1C3VC03</accession>
<evidence type="ECO:0000313" key="1">
    <source>
        <dbReference type="EMBL" id="SCB25340.1"/>
    </source>
</evidence>
<name>A0A1C3VC03_9HYPH</name>
<keyword evidence="2" id="KW-1185">Reference proteome</keyword>
<sequence>MRDANGETRRERNEAFELLSPEAEVPEAGHALWDWFWDLRSAQASGFSGPAPLSHQEMLAWLHLTGNLLRREDIAVLKAMDGRYCQAVEEETEAIRAREAG</sequence>
<evidence type="ECO:0000313" key="2">
    <source>
        <dbReference type="Proteomes" id="UP000199101"/>
    </source>
</evidence>
<dbReference type="STRING" id="410764.GA0061103_3493"/>
<dbReference type="Proteomes" id="UP000199101">
    <property type="component" value="Unassembled WGS sequence"/>
</dbReference>
<gene>
    <name evidence="1" type="ORF">GA0061103_3493</name>
</gene>
<organism evidence="1 2">
    <name type="scientific">Rhizobium multihospitium</name>
    <dbReference type="NCBI Taxonomy" id="410764"/>
    <lineage>
        <taxon>Bacteria</taxon>
        <taxon>Pseudomonadati</taxon>
        <taxon>Pseudomonadota</taxon>
        <taxon>Alphaproteobacteria</taxon>
        <taxon>Hyphomicrobiales</taxon>
        <taxon>Rhizobiaceae</taxon>
        <taxon>Rhizobium/Agrobacterium group</taxon>
        <taxon>Rhizobium</taxon>
    </lineage>
</organism>
<dbReference type="OrthoDB" id="8371071at2"/>
<dbReference type="InterPro" id="IPR056919">
    <property type="entry name" value="Phage_TAC_18"/>
</dbReference>
<dbReference type="AlphaFoldDB" id="A0A1C3VC03"/>
<protein>
    <submittedName>
        <fullName evidence="1">Uncharacterized protein</fullName>
    </submittedName>
</protein>
<reference evidence="2" key="1">
    <citation type="submission" date="2016-08" db="EMBL/GenBank/DDBJ databases">
        <authorList>
            <person name="Varghese N."/>
            <person name="Submissions Spin"/>
        </authorList>
    </citation>
    <scope>NUCLEOTIDE SEQUENCE [LARGE SCALE GENOMIC DNA]</scope>
    <source>
        <strain evidence="2">HAMBI 2975</strain>
    </source>
</reference>
<dbReference type="Pfam" id="PF23812">
    <property type="entry name" value="Phage_TAC_18"/>
    <property type="match status" value="1"/>
</dbReference>
<proteinExistence type="predicted"/>
<dbReference type="RefSeq" id="WP_092711487.1">
    <property type="nucleotide sequence ID" value="NZ_FMAG01000003.1"/>
</dbReference>
<dbReference type="EMBL" id="FMAG01000003">
    <property type="protein sequence ID" value="SCB25340.1"/>
    <property type="molecule type" value="Genomic_DNA"/>
</dbReference>